<evidence type="ECO:0000256" key="2">
    <source>
        <dbReference type="ARBA" id="ARBA00006581"/>
    </source>
</evidence>
<comment type="function">
    <text evidence="5">Involved in nucleotide metabolism via production of dUMP, the immediate precursor of thymidine nucleotides, and decreases the intracellular concentration of dUTP so that uracil cannot be incorporated into DNA.</text>
</comment>
<organism evidence="7 8">
    <name type="scientific">Strix occidentalis caurina</name>
    <name type="common">northern spotted owl</name>
    <dbReference type="NCBI Taxonomy" id="311401"/>
    <lineage>
        <taxon>Eukaryota</taxon>
        <taxon>Metazoa</taxon>
        <taxon>Chordata</taxon>
        <taxon>Craniata</taxon>
        <taxon>Vertebrata</taxon>
        <taxon>Euteleostomi</taxon>
        <taxon>Archelosauria</taxon>
        <taxon>Archosauria</taxon>
        <taxon>Dinosauria</taxon>
        <taxon>Saurischia</taxon>
        <taxon>Theropoda</taxon>
        <taxon>Coelurosauria</taxon>
        <taxon>Aves</taxon>
        <taxon>Neognathae</taxon>
        <taxon>Neoaves</taxon>
        <taxon>Telluraves</taxon>
        <taxon>Strigiformes</taxon>
        <taxon>Strigidae</taxon>
        <taxon>Strix</taxon>
    </lineage>
</organism>
<keyword evidence="4 5" id="KW-0546">Nucleotide metabolism</keyword>
<keyword evidence="8" id="KW-1185">Reference proteome</keyword>
<dbReference type="PANTHER" id="PTHR11241">
    <property type="entry name" value="DEOXYURIDINE 5'-TRIPHOSPHATE NUCLEOTIDOHYDROLASE"/>
    <property type="match status" value="1"/>
</dbReference>
<dbReference type="SUPFAM" id="SSF51283">
    <property type="entry name" value="dUTPase-like"/>
    <property type="match status" value="1"/>
</dbReference>
<dbReference type="UniPathway" id="UPA00610">
    <property type="reaction ID" value="UER00666"/>
</dbReference>
<comment type="pathway">
    <text evidence="1 5">Pyrimidine metabolism; dUMP biosynthesis; dUMP from dCTP (dUTP route): step 2/2.</text>
</comment>
<reference evidence="7" key="2">
    <citation type="submission" date="2025-09" db="UniProtKB">
        <authorList>
            <consortium name="Ensembl"/>
        </authorList>
    </citation>
    <scope>IDENTIFICATION</scope>
</reference>
<dbReference type="Proteomes" id="UP000694551">
    <property type="component" value="Unplaced"/>
</dbReference>
<evidence type="ECO:0000256" key="5">
    <source>
        <dbReference type="RuleBase" id="RU367024"/>
    </source>
</evidence>
<protein>
    <recommendedName>
        <fullName evidence="5">Deoxyuridine 5'-triphosphate nucleotidohydrolase</fullName>
        <shortName evidence="5">dUTPase</shortName>
        <ecNumber evidence="5">3.6.1.23</ecNumber>
    </recommendedName>
    <alternativeName>
        <fullName evidence="5">dUTP pyrophosphatase</fullName>
    </alternativeName>
</protein>
<dbReference type="PANTHER" id="PTHR11241:SF0">
    <property type="entry name" value="DEOXYURIDINE 5'-TRIPHOSPHATE NUCLEOTIDOHYDROLASE"/>
    <property type="match status" value="1"/>
</dbReference>
<dbReference type="InterPro" id="IPR033704">
    <property type="entry name" value="dUTPase_trimeric"/>
</dbReference>
<evidence type="ECO:0000313" key="8">
    <source>
        <dbReference type="Proteomes" id="UP000694551"/>
    </source>
</evidence>
<dbReference type="AlphaFoldDB" id="A0A8D0EVH8"/>
<accession>A0A8D0EVH8</accession>
<sequence length="126" mass="13528">TPCGKRTIGKRKITRTNLANGLCGALTSRSRAAGLDLYALKLTIVDPKEIRVIDTGIGIQIPTGHFGLITARSGLALKGVHVMGRVINADYQGEIKVILLNNGEQGLTIQPHDRVAQLGCYPHHPI</sequence>
<feature type="domain" description="dUTPase-like" evidence="6">
    <location>
        <begin position="28"/>
        <end position="120"/>
    </location>
</feature>
<reference evidence="7" key="1">
    <citation type="submission" date="2025-08" db="UniProtKB">
        <authorList>
            <consortium name="Ensembl"/>
        </authorList>
    </citation>
    <scope>IDENTIFICATION</scope>
</reference>
<comment type="catalytic activity">
    <reaction evidence="5">
        <text>dUTP + H2O = dUMP + diphosphate + H(+)</text>
        <dbReference type="Rhea" id="RHEA:10248"/>
        <dbReference type="ChEBI" id="CHEBI:15377"/>
        <dbReference type="ChEBI" id="CHEBI:15378"/>
        <dbReference type="ChEBI" id="CHEBI:33019"/>
        <dbReference type="ChEBI" id="CHEBI:61555"/>
        <dbReference type="ChEBI" id="CHEBI:246422"/>
        <dbReference type="EC" id="3.6.1.23"/>
    </reaction>
</comment>
<evidence type="ECO:0000313" key="7">
    <source>
        <dbReference type="Ensembl" id="ENSSOCP00000005657.1"/>
    </source>
</evidence>
<dbReference type="GO" id="GO:0000287">
    <property type="term" value="F:magnesium ion binding"/>
    <property type="evidence" value="ECO:0007669"/>
    <property type="project" value="UniProtKB-UniRule"/>
</dbReference>
<keyword evidence="5" id="KW-0479">Metal-binding</keyword>
<dbReference type="InterPro" id="IPR036157">
    <property type="entry name" value="dUTPase-like_sf"/>
</dbReference>
<dbReference type="Ensembl" id="ENSSOCT00000005815.1">
    <property type="protein sequence ID" value="ENSSOCP00000005657.1"/>
    <property type="gene ID" value="ENSSOCG00000004372.1"/>
</dbReference>
<keyword evidence="3 5" id="KW-0378">Hydrolase</keyword>
<evidence type="ECO:0000259" key="6">
    <source>
        <dbReference type="Pfam" id="PF00692"/>
    </source>
</evidence>
<dbReference type="Pfam" id="PF00692">
    <property type="entry name" value="dUTPase"/>
    <property type="match status" value="1"/>
</dbReference>
<dbReference type="CDD" id="cd07557">
    <property type="entry name" value="trimeric_dUTPase"/>
    <property type="match status" value="1"/>
</dbReference>
<comment type="cofactor">
    <cofactor evidence="5">
        <name>Mg(2+)</name>
        <dbReference type="ChEBI" id="CHEBI:18420"/>
    </cofactor>
</comment>
<dbReference type="Gene3D" id="2.70.40.10">
    <property type="match status" value="1"/>
</dbReference>
<name>A0A8D0EVH8_STROC</name>
<dbReference type="EC" id="3.6.1.23" evidence="5"/>
<evidence type="ECO:0000256" key="3">
    <source>
        <dbReference type="ARBA" id="ARBA00022801"/>
    </source>
</evidence>
<evidence type="ECO:0000256" key="1">
    <source>
        <dbReference type="ARBA" id="ARBA00005142"/>
    </source>
</evidence>
<dbReference type="GO" id="GO:0006226">
    <property type="term" value="P:dUMP biosynthetic process"/>
    <property type="evidence" value="ECO:0007669"/>
    <property type="project" value="UniProtKB-UniRule"/>
</dbReference>
<comment type="similarity">
    <text evidence="2 5">Belongs to the dUTPase family.</text>
</comment>
<dbReference type="GO" id="GO:0046081">
    <property type="term" value="P:dUTP catabolic process"/>
    <property type="evidence" value="ECO:0007669"/>
    <property type="project" value="UniProtKB-UniRule"/>
</dbReference>
<dbReference type="InterPro" id="IPR029054">
    <property type="entry name" value="dUTPase-like"/>
</dbReference>
<proteinExistence type="inferred from homology"/>
<evidence type="ECO:0000256" key="4">
    <source>
        <dbReference type="ARBA" id="ARBA00023080"/>
    </source>
</evidence>
<dbReference type="GO" id="GO:0004170">
    <property type="term" value="F:dUTP diphosphatase activity"/>
    <property type="evidence" value="ECO:0007669"/>
    <property type="project" value="UniProtKB-UniRule"/>
</dbReference>
<dbReference type="InterPro" id="IPR008181">
    <property type="entry name" value="dUTPase"/>
</dbReference>
<keyword evidence="5" id="KW-0460">Magnesium</keyword>